<dbReference type="STRING" id="1969733.B5V00_15080"/>
<feature type="domain" description="Serine dehydratase beta chain" evidence="13">
    <location>
        <begin position="3"/>
        <end position="60"/>
    </location>
</feature>
<dbReference type="GO" id="GO:0003941">
    <property type="term" value="F:L-serine ammonia-lyase activity"/>
    <property type="evidence" value="ECO:0007669"/>
    <property type="project" value="UniProtKB-EC"/>
</dbReference>
<keyword evidence="10" id="KW-0456">Lyase</keyword>
<dbReference type="PANTHER" id="PTHR30182:SF1">
    <property type="entry name" value="L-SERINE DEHYDRATASE 1"/>
    <property type="match status" value="1"/>
</dbReference>
<keyword evidence="7" id="KW-0479">Metal-binding</keyword>
<evidence type="ECO:0000313" key="15">
    <source>
        <dbReference type="Proteomes" id="UP000193136"/>
    </source>
</evidence>
<comment type="pathway">
    <text evidence="2">Carbohydrate biosynthesis; gluconeogenesis.</text>
</comment>
<dbReference type="RefSeq" id="WP_085011646.1">
    <property type="nucleotide sequence ID" value="NZ_NAAD01000026.1"/>
</dbReference>
<dbReference type="InterPro" id="IPR029009">
    <property type="entry name" value="ASB_dom_sf"/>
</dbReference>
<evidence type="ECO:0000256" key="11">
    <source>
        <dbReference type="ARBA" id="ARBA00049406"/>
    </source>
</evidence>
<evidence type="ECO:0000256" key="9">
    <source>
        <dbReference type="ARBA" id="ARBA00023014"/>
    </source>
</evidence>
<evidence type="ECO:0000256" key="10">
    <source>
        <dbReference type="ARBA" id="ARBA00023239"/>
    </source>
</evidence>
<comment type="cofactor">
    <cofactor evidence="1">
        <name>[4Fe-4S] cluster</name>
        <dbReference type="ChEBI" id="CHEBI:49883"/>
    </cofactor>
</comment>
<evidence type="ECO:0000256" key="2">
    <source>
        <dbReference type="ARBA" id="ARBA00004742"/>
    </source>
</evidence>
<keyword evidence="9" id="KW-0411">Iron-sulfur</keyword>
<organism evidence="14 15">
    <name type="scientific">Geothermobacter hydrogeniphilus</name>
    <dbReference type="NCBI Taxonomy" id="1969733"/>
    <lineage>
        <taxon>Bacteria</taxon>
        <taxon>Pseudomonadati</taxon>
        <taxon>Thermodesulfobacteriota</taxon>
        <taxon>Desulfuromonadia</taxon>
        <taxon>Desulfuromonadales</taxon>
        <taxon>Geothermobacteraceae</taxon>
        <taxon>Geothermobacter</taxon>
    </lineage>
</organism>
<evidence type="ECO:0000256" key="7">
    <source>
        <dbReference type="ARBA" id="ARBA00022723"/>
    </source>
</evidence>
<dbReference type="InterPro" id="IPR005131">
    <property type="entry name" value="Ser_deHydtase_bsu"/>
</dbReference>
<evidence type="ECO:0000256" key="8">
    <source>
        <dbReference type="ARBA" id="ARBA00023004"/>
    </source>
</evidence>
<dbReference type="Proteomes" id="UP000193136">
    <property type="component" value="Unassembled WGS sequence"/>
</dbReference>
<keyword evidence="8" id="KW-0408">Iron</keyword>
<dbReference type="Gene3D" id="3.30.1330.90">
    <property type="entry name" value="D-3-phosphoglycerate dehydrogenase, domain 3"/>
    <property type="match status" value="2"/>
</dbReference>
<evidence type="ECO:0000256" key="5">
    <source>
        <dbReference type="ARBA" id="ARBA00022432"/>
    </source>
</evidence>
<dbReference type="Pfam" id="PF03313">
    <property type="entry name" value="SDH_alpha"/>
    <property type="match status" value="1"/>
</dbReference>
<dbReference type="SUPFAM" id="SSF143548">
    <property type="entry name" value="Serine metabolism enzymes domain"/>
    <property type="match status" value="1"/>
</dbReference>
<keyword evidence="5" id="KW-0312">Gluconeogenesis</keyword>
<dbReference type="EC" id="4.3.1.17" evidence="4"/>
<comment type="similarity">
    <text evidence="3">Belongs to the iron-sulfur dependent L-serine dehydratase family.</text>
</comment>
<protein>
    <recommendedName>
        <fullName evidence="4">L-serine ammonia-lyase</fullName>
        <ecNumber evidence="4">4.3.1.17</ecNumber>
    </recommendedName>
</protein>
<feature type="domain" description="Serine dehydratase-like alpha subunit" evidence="12">
    <location>
        <begin position="154"/>
        <end position="395"/>
    </location>
</feature>
<keyword evidence="6" id="KW-0004">4Fe-4S</keyword>
<gene>
    <name evidence="14" type="ORF">B5V00_15080</name>
</gene>
<evidence type="ECO:0000259" key="12">
    <source>
        <dbReference type="Pfam" id="PF03313"/>
    </source>
</evidence>
<dbReference type="GO" id="GO:0046872">
    <property type="term" value="F:metal ion binding"/>
    <property type="evidence" value="ECO:0007669"/>
    <property type="project" value="UniProtKB-KW"/>
</dbReference>
<dbReference type="AlphaFoldDB" id="A0A1X0XSM6"/>
<feature type="domain" description="Serine dehydratase beta chain" evidence="13">
    <location>
        <begin position="70"/>
        <end position="113"/>
    </location>
</feature>
<proteinExistence type="inferred from homology"/>
<keyword evidence="15" id="KW-1185">Reference proteome</keyword>
<evidence type="ECO:0000256" key="4">
    <source>
        <dbReference type="ARBA" id="ARBA00012093"/>
    </source>
</evidence>
<evidence type="ECO:0000256" key="3">
    <source>
        <dbReference type="ARBA" id="ARBA00008636"/>
    </source>
</evidence>
<evidence type="ECO:0000256" key="6">
    <source>
        <dbReference type="ARBA" id="ARBA00022485"/>
    </source>
</evidence>
<accession>A0A1X0XSM6</accession>
<dbReference type="EMBL" id="NAAD01000026">
    <property type="protein sequence ID" value="ORJ55858.1"/>
    <property type="molecule type" value="Genomic_DNA"/>
</dbReference>
<sequence length="404" mass="42562">MESIRQLYRVGLGPSSSHTMGPRFAAELFLRRQPDAAAYRVTLFGSLAATGRGHLTDRALQDAFAPRGVEIVWRPEQALPEHPNGIRFEALTTAGEVSADWEVCSVGGGALRDAAGPVGEPGAEVYSLNLLDDILRHCERQGESLGDYVLAREGAGIEAHLETVWAAMRAAIDRGLQTEGPLPGGLGLARKARSFHRKASLFGPHLQQSGLLCAYAYAVAEENAAGGTIVTAPTCGSCGVLPAVLRYLDETLECSRQDILRALAVAGLIGTLVKHNASISGAEVGCQGEIGTACAMAAAAATKLHGGSLAQIEYAAEMGLEHHLGLTCDPVGGLVQIPCIERNAHAAARALFCCHFALLSDGRHKVSFDTITKVMKETGQALPSLYRETSGGGIAQAYDGERKD</sequence>
<dbReference type="GO" id="GO:0006094">
    <property type="term" value="P:gluconeogenesis"/>
    <property type="evidence" value="ECO:0007669"/>
    <property type="project" value="UniProtKB-KW"/>
</dbReference>
<name>A0A1X0XSM6_9BACT</name>
<dbReference type="GO" id="GO:0051539">
    <property type="term" value="F:4 iron, 4 sulfur cluster binding"/>
    <property type="evidence" value="ECO:0007669"/>
    <property type="project" value="UniProtKB-KW"/>
</dbReference>
<dbReference type="InterPro" id="IPR051318">
    <property type="entry name" value="Fe-S_L-Ser"/>
</dbReference>
<dbReference type="Pfam" id="PF03315">
    <property type="entry name" value="SDH_beta"/>
    <property type="match status" value="2"/>
</dbReference>
<reference evidence="14 15" key="1">
    <citation type="submission" date="2017-03" db="EMBL/GenBank/DDBJ databases">
        <title>Genome sequence of Geothermobacter sp. EPR-M, Deep-Sea Iron Reducer.</title>
        <authorList>
            <person name="Tully B."/>
            <person name="Savalia P."/>
            <person name="Abuyen K."/>
            <person name="Baughan C."/>
            <person name="Romero E."/>
            <person name="Ronkowski C."/>
            <person name="Torres B."/>
            <person name="Tremblay J."/>
            <person name="Trujillo A."/>
            <person name="Tyler M."/>
            <person name="Perez-Rodriguez I."/>
            <person name="Amend J."/>
        </authorList>
    </citation>
    <scope>NUCLEOTIDE SEQUENCE [LARGE SCALE GENOMIC DNA]</scope>
    <source>
        <strain evidence="14 15">EPR-M</strain>
    </source>
</reference>
<evidence type="ECO:0000313" key="14">
    <source>
        <dbReference type="EMBL" id="ORJ55858.1"/>
    </source>
</evidence>
<dbReference type="InterPro" id="IPR005130">
    <property type="entry name" value="Ser_deHydtase-like_asu"/>
</dbReference>
<evidence type="ECO:0000259" key="13">
    <source>
        <dbReference type="Pfam" id="PF03315"/>
    </source>
</evidence>
<evidence type="ECO:0000256" key="1">
    <source>
        <dbReference type="ARBA" id="ARBA00001966"/>
    </source>
</evidence>
<dbReference type="OrthoDB" id="9805537at2"/>
<comment type="caution">
    <text evidence="14">The sequence shown here is derived from an EMBL/GenBank/DDBJ whole genome shotgun (WGS) entry which is preliminary data.</text>
</comment>
<dbReference type="PANTHER" id="PTHR30182">
    <property type="entry name" value="L-SERINE DEHYDRATASE"/>
    <property type="match status" value="1"/>
</dbReference>
<comment type="catalytic activity">
    <reaction evidence="11">
        <text>L-serine = pyruvate + NH4(+)</text>
        <dbReference type="Rhea" id="RHEA:19169"/>
        <dbReference type="ChEBI" id="CHEBI:15361"/>
        <dbReference type="ChEBI" id="CHEBI:28938"/>
        <dbReference type="ChEBI" id="CHEBI:33384"/>
        <dbReference type="EC" id="4.3.1.17"/>
    </reaction>
</comment>